<feature type="transmembrane region" description="Helical" evidence="8">
    <location>
        <begin position="107"/>
        <end position="128"/>
    </location>
</feature>
<dbReference type="NCBIfam" id="TIGR04178">
    <property type="entry name" value="exo_archaeo"/>
    <property type="match status" value="1"/>
</dbReference>
<feature type="transmembrane region" description="Helical" evidence="8">
    <location>
        <begin position="186"/>
        <end position="207"/>
    </location>
</feature>
<protein>
    <recommendedName>
        <fullName evidence="10">Eight transmembrane protein EpsH</fullName>
    </recommendedName>
</protein>
<evidence type="ECO:0000256" key="5">
    <source>
        <dbReference type="ARBA" id="ARBA00022801"/>
    </source>
</evidence>
<organism evidence="9">
    <name type="scientific">hydrothermal vent metagenome</name>
    <dbReference type="NCBI Taxonomy" id="652676"/>
    <lineage>
        <taxon>unclassified sequences</taxon>
        <taxon>metagenomes</taxon>
        <taxon>ecological metagenomes</taxon>
    </lineage>
</organism>
<dbReference type="NCBIfam" id="TIGR02602">
    <property type="entry name" value="8TM_EpsH"/>
    <property type="match status" value="1"/>
</dbReference>
<dbReference type="InterPro" id="IPR013426">
    <property type="entry name" value="EpsH-like"/>
</dbReference>
<dbReference type="GO" id="GO:0005886">
    <property type="term" value="C:plasma membrane"/>
    <property type="evidence" value="ECO:0007669"/>
    <property type="project" value="UniProtKB-SubCell"/>
</dbReference>
<evidence type="ECO:0000256" key="2">
    <source>
        <dbReference type="ARBA" id="ARBA00022475"/>
    </source>
</evidence>
<evidence type="ECO:0008006" key="10">
    <source>
        <dbReference type="Google" id="ProtNLM"/>
    </source>
</evidence>
<dbReference type="Pfam" id="PF09721">
    <property type="entry name" value="Exosortase_EpsH"/>
    <property type="match status" value="1"/>
</dbReference>
<evidence type="ECO:0000256" key="8">
    <source>
        <dbReference type="SAM" id="Phobius"/>
    </source>
</evidence>
<dbReference type="InterPro" id="IPR026392">
    <property type="entry name" value="Exo/Archaeosortase_dom"/>
</dbReference>
<dbReference type="GO" id="GO:0008233">
    <property type="term" value="F:peptidase activity"/>
    <property type="evidence" value="ECO:0007669"/>
    <property type="project" value="UniProtKB-KW"/>
</dbReference>
<dbReference type="AlphaFoldDB" id="A0A3B1DYB9"/>
<keyword evidence="3" id="KW-0645">Protease</keyword>
<feature type="transmembrane region" description="Helical" evidence="8">
    <location>
        <begin position="134"/>
        <end position="150"/>
    </location>
</feature>
<gene>
    <name evidence="9" type="ORF">MNBD_UNCLBAC01-924</name>
</gene>
<feature type="transmembrane region" description="Helical" evidence="8">
    <location>
        <begin position="214"/>
        <end position="233"/>
    </location>
</feature>
<evidence type="ECO:0000256" key="6">
    <source>
        <dbReference type="ARBA" id="ARBA00022989"/>
    </source>
</evidence>
<dbReference type="EMBL" id="UOGJ01000127">
    <property type="protein sequence ID" value="VAX37405.1"/>
    <property type="molecule type" value="Genomic_DNA"/>
</dbReference>
<name>A0A3B1DYB9_9ZZZZ</name>
<evidence type="ECO:0000256" key="3">
    <source>
        <dbReference type="ARBA" id="ARBA00022670"/>
    </source>
</evidence>
<feature type="transmembrane region" description="Helical" evidence="8">
    <location>
        <begin position="162"/>
        <end position="180"/>
    </location>
</feature>
<proteinExistence type="predicted"/>
<feature type="transmembrane region" description="Helical" evidence="8">
    <location>
        <begin position="53"/>
        <end position="82"/>
    </location>
</feature>
<keyword evidence="5" id="KW-0378">Hydrolase</keyword>
<feature type="transmembrane region" description="Helical" evidence="8">
    <location>
        <begin position="346"/>
        <end position="366"/>
    </location>
</feature>
<accession>A0A3B1DYB9</accession>
<feature type="transmembrane region" description="Helical" evidence="8">
    <location>
        <begin position="306"/>
        <end position="326"/>
    </location>
</feature>
<feature type="transmembrane region" description="Helical" evidence="8">
    <location>
        <begin position="26"/>
        <end position="47"/>
    </location>
</feature>
<comment type="subcellular location">
    <subcellularLocation>
        <location evidence="1">Cell membrane</location>
        <topology evidence="1">Multi-pass membrane protein</topology>
    </subcellularLocation>
</comment>
<feature type="transmembrane region" description="Helical" evidence="8">
    <location>
        <begin position="280"/>
        <end position="299"/>
    </location>
</feature>
<sequence length="367" mass="42119">MILNQILLTLKNQYTEKLILKNSFNLLYADLFVFFIIFSNFSPIWSLAIRSKYVILTSILHVFYVPYVFCLLNFSVMIRFITARQSPLGKKREKLMINFIQKNKQQVFAVILLLAAYFPILIWLWDRWFARDSYYSHGILIPFVTGYLIWQKKDILKKITPTQSSLGIPLIIFGLLIYLLSAPLRIYFTSGFSMLIIIYGLALHFYGWPIVRHIAFPLFFLFFMMPLPSQAIINISFRMKMFAAEIATSVLNGMGFQAARDGSIITMRHTQVIVDDVCSGLRSLISLTALGSIFAYWLNAPMYKKIILFLTTIPIAIIANVCRVVILSSISEIWGAEYATGFTHDATGYMVFIVAFILLYAASKLLE</sequence>
<reference evidence="9" key="1">
    <citation type="submission" date="2018-06" db="EMBL/GenBank/DDBJ databases">
        <authorList>
            <person name="Zhirakovskaya E."/>
        </authorList>
    </citation>
    <scope>NUCLEOTIDE SEQUENCE</scope>
</reference>
<dbReference type="GO" id="GO:0006508">
    <property type="term" value="P:proteolysis"/>
    <property type="evidence" value="ECO:0007669"/>
    <property type="project" value="UniProtKB-KW"/>
</dbReference>
<keyword evidence="2" id="KW-1003">Cell membrane</keyword>
<keyword evidence="7 8" id="KW-0472">Membrane</keyword>
<keyword evidence="4 8" id="KW-0812">Transmembrane</keyword>
<evidence type="ECO:0000256" key="7">
    <source>
        <dbReference type="ARBA" id="ARBA00023136"/>
    </source>
</evidence>
<evidence type="ECO:0000256" key="4">
    <source>
        <dbReference type="ARBA" id="ARBA00022692"/>
    </source>
</evidence>
<keyword evidence="6 8" id="KW-1133">Transmembrane helix</keyword>
<dbReference type="InterPro" id="IPR019127">
    <property type="entry name" value="Exosortase"/>
</dbReference>
<evidence type="ECO:0000313" key="9">
    <source>
        <dbReference type="EMBL" id="VAX37405.1"/>
    </source>
</evidence>
<evidence type="ECO:0000256" key="1">
    <source>
        <dbReference type="ARBA" id="ARBA00004651"/>
    </source>
</evidence>